<protein>
    <submittedName>
        <fullName evidence="2">Uncharacterized protein</fullName>
    </submittedName>
</protein>
<sequence length="646" mass="69169">MARCVLLLAEGDATAAREAITLACTEHVATGSSTELSVALVPSASSTWVTAAEWLQQADVPSASTDQVLSQIELLLEEVTSSSSVELICHTSTNVLGAQDPFSHVSIGMFAAFQNCKDKGLRSSFTLALRAEHDMSATQELRDVLKARTSDWMALLKASSFCLPPSRSEAVAMLADEIDGTSQWKGHLRCFESTISGVTMRPVQQPSVPTDLQLEAEKGSRREPSDAVALVDSPRVPAAGDTLEMLRPVRASQIPAHLKLPCVWELRALPSADERCSSFLHNWAADCLEDHALLVYAVKAKSAEGSGTKRSAAVRRRSSSTSTEDPSPLILLVYAEGLRVRAQLCAPLDAFVSASAPVKLRETVERLSTMDATKAASVQPMLEEKRVRVPWPTARGNVDPAALPRKGEGSKPLMIDNSVSRKGEGDAANWNQQVATRRESVAQGLHISTDSNANKRKQRAMPLTASQPKNARLSRGKLLAASAVSVSGESVDGALGSEPPVDNAEPTKRNQYGSLLCTWNPELPFARDALASTSLRAGHHGVLTGSASAHIGGRTVAQAATSLFKGLFYGGAPSRLKVAAEWSSLAEPLKQLEYLAEQSRSSTEYSGLPADEIVQLEMLHALKDGLQMRYDKKLGSNAGTRLCTST</sequence>
<evidence type="ECO:0000313" key="2">
    <source>
        <dbReference type="EMBL" id="KAL1510751.1"/>
    </source>
</evidence>
<organism evidence="2 3">
    <name type="scientific">Prymnesium parvum</name>
    <name type="common">Toxic golden alga</name>
    <dbReference type="NCBI Taxonomy" id="97485"/>
    <lineage>
        <taxon>Eukaryota</taxon>
        <taxon>Haptista</taxon>
        <taxon>Haptophyta</taxon>
        <taxon>Prymnesiophyceae</taxon>
        <taxon>Prymnesiales</taxon>
        <taxon>Prymnesiaceae</taxon>
        <taxon>Prymnesium</taxon>
    </lineage>
</organism>
<reference evidence="2 3" key="1">
    <citation type="journal article" date="2024" name="Science">
        <title>Giant polyketide synthase enzymes in the biosynthesis of giant marine polyether toxins.</title>
        <authorList>
            <person name="Fallon T.R."/>
            <person name="Shende V.V."/>
            <person name="Wierzbicki I.H."/>
            <person name="Pendleton A.L."/>
            <person name="Watervoot N.F."/>
            <person name="Auber R.P."/>
            <person name="Gonzalez D.J."/>
            <person name="Wisecaver J.H."/>
            <person name="Moore B.S."/>
        </authorList>
    </citation>
    <scope>NUCLEOTIDE SEQUENCE [LARGE SCALE GENOMIC DNA]</scope>
    <source>
        <strain evidence="2 3">12B1</strain>
    </source>
</reference>
<comment type="caution">
    <text evidence="2">The sequence shown here is derived from an EMBL/GenBank/DDBJ whole genome shotgun (WGS) entry which is preliminary data.</text>
</comment>
<feature type="region of interest" description="Disordered" evidence="1">
    <location>
        <begin position="393"/>
        <end position="413"/>
    </location>
</feature>
<accession>A0AB34J0Q6</accession>
<dbReference type="Proteomes" id="UP001515480">
    <property type="component" value="Unassembled WGS sequence"/>
</dbReference>
<gene>
    <name evidence="2" type="ORF">AB1Y20_007038</name>
</gene>
<keyword evidence="3" id="KW-1185">Reference proteome</keyword>
<feature type="region of interest" description="Disordered" evidence="1">
    <location>
        <begin position="306"/>
        <end position="325"/>
    </location>
</feature>
<name>A0AB34J0Q6_PRYPA</name>
<dbReference type="EMBL" id="JBGBPQ010000015">
    <property type="protein sequence ID" value="KAL1510751.1"/>
    <property type="molecule type" value="Genomic_DNA"/>
</dbReference>
<dbReference type="AlphaFoldDB" id="A0AB34J0Q6"/>
<evidence type="ECO:0000256" key="1">
    <source>
        <dbReference type="SAM" id="MobiDB-lite"/>
    </source>
</evidence>
<evidence type="ECO:0000313" key="3">
    <source>
        <dbReference type="Proteomes" id="UP001515480"/>
    </source>
</evidence>
<proteinExistence type="predicted"/>